<dbReference type="PROSITE" id="PS50096">
    <property type="entry name" value="IQ"/>
    <property type="match status" value="2"/>
</dbReference>
<proteinExistence type="inferred from homology"/>
<dbReference type="AlphaFoldDB" id="A0A176VF95"/>
<accession>A0A176VF95</accession>
<comment type="caution">
    <text evidence="4">The sequence shown here is derived from an EMBL/GenBank/DDBJ whole genome shotgun (WGS) entry which is preliminary data.</text>
</comment>
<evidence type="ECO:0000256" key="1">
    <source>
        <dbReference type="ARBA" id="ARBA00022860"/>
    </source>
</evidence>
<keyword evidence="1" id="KW-0112">Calmodulin-binding</keyword>
<keyword evidence="5" id="KW-1185">Reference proteome</keyword>
<evidence type="ECO:0008006" key="6">
    <source>
        <dbReference type="Google" id="ProtNLM"/>
    </source>
</evidence>
<feature type="region of interest" description="Disordered" evidence="3">
    <location>
        <begin position="87"/>
        <end position="109"/>
    </location>
</feature>
<reference evidence="4" key="1">
    <citation type="submission" date="2016-03" db="EMBL/GenBank/DDBJ databases">
        <title>Mechanisms controlling the formation of the plant cell surface in tip-growing cells are functionally conserved among land plants.</title>
        <authorList>
            <person name="Honkanen S."/>
            <person name="Jones V.A."/>
            <person name="Morieri G."/>
            <person name="Champion C."/>
            <person name="Hetherington A.J."/>
            <person name="Kelly S."/>
            <person name="Saint-Marcoux D."/>
            <person name="Proust H."/>
            <person name="Prescott H."/>
            <person name="Dolan L."/>
        </authorList>
    </citation>
    <scope>NUCLEOTIDE SEQUENCE [LARGE SCALE GENOMIC DNA]</scope>
    <source>
        <tissue evidence="4">Whole gametophyte</tissue>
    </source>
</reference>
<evidence type="ECO:0000313" key="5">
    <source>
        <dbReference type="Proteomes" id="UP000077202"/>
    </source>
</evidence>
<evidence type="ECO:0000256" key="3">
    <source>
        <dbReference type="SAM" id="MobiDB-lite"/>
    </source>
</evidence>
<evidence type="ECO:0000313" key="4">
    <source>
        <dbReference type="EMBL" id="OAE19052.1"/>
    </source>
</evidence>
<dbReference type="EMBL" id="LVLJ01003949">
    <property type="protein sequence ID" value="OAE19052.1"/>
    <property type="molecule type" value="Genomic_DNA"/>
</dbReference>
<organism evidence="4 5">
    <name type="scientific">Marchantia polymorpha subsp. ruderalis</name>
    <dbReference type="NCBI Taxonomy" id="1480154"/>
    <lineage>
        <taxon>Eukaryota</taxon>
        <taxon>Viridiplantae</taxon>
        <taxon>Streptophyta</taxon>
        <taxon>Embryophyta</taxon>
        <taxon>Marchantiophyta</taxon>
        <taxon>Marchantiopsida</taxon>
        <taxon>Marchantiidae</taxon>
        <taxon>Marchantiales</taxon>
        <taxon>Marchantiaceae</taxon>
        <taxon>Marchantia</taxon>
    </lineage>
</organism>
<dbReference type="Gene3D" id="1.20.5.190">
    <property type="match status" value="1"/>
</dbReference>
<dbReference type="Pfam" id="PF00612">
    <property type="entry name" value="IQ"/>
    <property type="match status" value="2"/>
</dbReference>
<dbReference type="Proteomes" id="UP000077202">
    <property type="component" value="Unassembled WGS sequence"/>
</dbReference>
<dbReference type="PANTHER" id="PTHR32295">
    <property type="entry name" value="IQ-DOMAIN 5-RELATED"/>
    <property type="match status" value="1"/>
</dbReference>
<evidence type="ECO:0000256" key="2">
    <source>
        <dbReference type="ARBA" id="ARBA00024341"/>
    </source>
</evidence>
<comment type="similarity">
    <text evidence="2">Belongs to the IQD family.</text>
</comment>
<dbReference type="InterPro" id="IPR000048">
    <property type="entry name" value="IQ_motif_EF-hand-BS"/>
</dbReference>
<feature type="region of interest" description="Disordered" evidence="3">
    <location>
        <begin position="214"/>
        <end position="236"/>
    </location>
</feature>
<sequence>MGKTSKWFSTLKKIFHSHVHENLNSQRFQHLPHQKLLKDNENAKENASPLVGEFEATYLPAPRLENAEPSRTSDCSAVTRVIESVADCRPPSPTQPQPISGRRRNQQSHTIARADVGKIVRHTGAAGLRRMLEDWAAVTIQTAFRKFLARNALRALKGLVRLQALVRGHLVRRRMQALVRIQEARARHRRTRTAEARRWIQAAVVVEQDQPDFGVKESRRRGRKSAGDLDASSHEWNQSMRTLPELQAMVKSKQEAAAKRERSLMYNESLLQIKEPGPGGKPEAKTKRERALAYALLLTLSKQGEGLDDEDYADIEYAIVLNDGPSMFFSLSLQQQHEFWETLCKDAKDFNQSVVVYTCSGKDQLVSNRGNL</sequence>
<protein>
    <recommendedName>
        <fullName evidence="6">DUF4005 domain-containing protein</fullName>
    </recommendedName>
</protein>
<dbReference type="PANTHER" id="PTHR32295:SF6">
    <property type="entry name" value="PROTEIN IQ-DOMAIN 18"/>
    <property type="match status" value="1"/>
</dbReference>
<name>A0A176VF95_MARPO</name>
<dbReference type="GO" id="GO:0005516">
    <property type="term" value="F:calmodulin binding"/>
    <property type="evidence" value="ECO:0007669"/>
    <property type="project" value="UniProtKB-KW"/>
</dbReference>
<gene>
    <name evidence="4" type="ORF">AXG93_2839s1480</name>
</gene>